<evidence type="ECO:0000259" key="1">
    <source>
        <dbReference type="SMART" id="SM00849"/>
    </source>
</evidence>
<dbReference type="InterPro" id="IPR038536">
    <property type="entry name" value="Alkyl/aryl-sulf_dimr_sf"/>
</dbReference>
<dbReference type="PANTHER" id="PTHR43223:SF2">
    <property type="entry name" value="METALLO-BETA-LACTAMASE DOMAIN-CONTAINING PROTEIN"/>
    <property type="match status" value="1"/>
</dbReference>
<accession>A0ABU1X6T1</accession>
<dbReference type="Gene3D" id="1.25.40.880">
    <property type="entry name" value="Alkyl sulfatase, dimerisation domain"/>
    <property type="match status" value="1"/>
</dbReference>
<evidence type="ECO:0000313" key="2">
    <source>
        <dbReference type="EMBL" id="MDR7157256.1"/>
    </source>
</evidence>
<dbReference type="Proteomes" id="UP001267638">
    <property type="component" value="Unassembled WGS sequence"/>
</dbReference>
<dbReference type="SMART" id="SM00849">
    <property type="entry name" value="Lactamase_B"/>
    <property type="match status" value="1"/>
</dbReference>
<feature type="domain" description="Metallo-beta-lactamase" evidence="1">
    <location>
        <begin position="41"/>
        <end position="249"/>
    </location>
</feature>
<dbReference type="Pfam" id="PF14863">
    <property type="entry name" value="Alkyl_sulf_dimr"/>
    <property type="match status" value="1"/>
</dbReference>
<comment type="caution">
    <text evidence="2">The sequence shown here is derived from an EMBL/GenBank/DDBJ whole genome shotgun (WGS) entry which is preliminary data.</text>
</comment>
<dbReference type="Pfam" id="PF00753">
    <property type="entry name" value="Lactamase_B"/>
    <property type="match status" value="1"/>
</dbReference>
<dbReference type="Gene3D" id="3.60.15.30">
    <property type="entry name" value="Metallo-beta-lactamase domain"/>
    <property type="match status" value="1"/>
</dbReference>
<reference evidence="2 3" key="1">
    <citation type="submission" date="2023-07" db="EMBL/GenBank/DDBJ databases">
        <title>Sorghum-associated microbial communities from plants grown in Nebraska, USA.</title>
        <authorList>
            <person name="Schachtman D."/>
        </authorList>
    </citation>
    <scope>NUCLEOTIDE SEQUENCE [LARGE SCALE GENOMIC DNA]</scope>
    <source>
        <strain evidence="2 3">4256</strain>
    </source>
</reference>
<protein>
    <submittedName>
        <fullName evidence="2">Alkyl sulfatase BDS1-like metallo-beta-lactamase superfamily hydrolase</fullName>
    </submittedName>
</protein>
<dbReference type="EMBL" id="JAVDWV010000037">
    <property type="protein sequence ID" value="MDR7157256.1"/>
    <property type="molecule type" value="Genomic_DNA"/>
</dbReference>
<sequence length="433" mass="48048">MANIPSPRYRQADHPRLKMNEWRPEDGAFRISDSILMSKSVTNAYLVITEEGDVVINTGLAGHGQRHRERFEQLLKRRLAVRKVIFTQSHVDHAGGWQAFDGADVDFIGQRNFDAIWAERAALEPFFARRNYRVIRAILDKMARESKGPQPSETPAPRLTTRYGDGYAFVLGGQRFELIATPSGESLDAACVWIPQKRTLLTGNFLSAVLGTMPNFVTLRGDRQRSIPGFLRELQALIDLDAELLITGHGDPLEGATDVCATLKKVRDAVRFIHDKTVRRMVAGETLPEVMEAVELPAKLRLSRLGRGPTRWYVRSIWKEYTGWFRQELTSELYAKPVVSIGPVLAEMVGGPAALAAKAEGLRADGFIQQALHMAELAIAAAPHSRVVRETEARILVDLIDATGGDGFDEIGWLESKLLEAQEALGQSDGGKD</sequence>
<dbReference type="InterPro" id="IPR052195">
    <property type="entry name" value="Bact_Alkyl/Aryl-Sulfatase"/>
</dbReference>
<evidence type="ECO:0000313" key="3">
    <source>
        <dbReference type="Proteomes" id="UP001267638"/>
    </source>
</evidence>
<keyword evidence="3" id="KW-1185">Reference proteome</keyword>
<organism evidence="2 3">
    <name type="scientific">Sphingobium xenophagum</name>
    <dbReference type="NCBI Taxonomy" id="121428"/>
    <lineage>
        <taxon>Bacteria</taxon>
        <taxon>Pseudomonadati</taxon>
        <taxon>Pseudomonadota</taxon>
        <taxon>Alphaproteobacteria</taxon>
        <taxon>Sphingomonadales</taxon>
        <taxon>Sphingomonadaceae</taxon>
        <taxon>Sphingobium</taxon>
    </lineage>
</organism>
<dbReference type="InterPro" id="IPR001279">
    <property type="entry name" value="Metallo-B-lactamas"/>
</dbReference>
<proteinExistence type="predicted"/>
<gene>
    <name evidence="2" type="ORF">J2W40_004104</name>
</gene>
<dbReference type="InterPro" id="IPR029228">
    <property type="entry name" value="Alkyl_sulf_dimr"/>
</dbReference>
<dbReference type="InterPro" id="IPR036866">
    <property type="entry name" value="RibonucZ/Hydroxyglut_hydro"/>
</dbReference>
<dbReference type="SUPFAM" id="SSF56281">
    <property type="entry name" value="Metallo-hydrolase/oxidoreductase"/>
    <property type="match status" value="1"/>
</dbReference>
<dbReference type="PANTHER" id="PTHR43223">
    <property type="entry name" value="ALKYL/ARYL-SULFATASE"/>
    <property type="match status" value="1"/>
</dbReference>
<name>A0ABU1X6T1_SPHXE</name>